<dbReference type="VEuPathDB" id="FungiDB:LELG_04424"/>
<evidence type="ECO:0000256" key="1">
    <source>
        <dbReference type="SAM" id="Phobius"/>
    </source>
</evidence>
<evidence type="ECO:0000313" key="4">
    <source>
        <dbReference type="Proteomes" id="UP000001996"/>
    </source>
</evidence>
<reference evidence="3 4" key="1">
    <citation type="journal article" date="2009" name="Nature">
        <title>Evolution of pathogenicity and sexual reproduction in eight Candida genomes.</title>
        <authorList>
            <person name="Butler G."/>
            <person name="Rasmussen M.D."/>
            <person name="Lin M.F."/>
            <person name="Santos M.A."/>
            <person name="Sakthikumar S."/>
            <person name="Munro C.A."/>
            <person name="Rheinbay E."/>
            <person name="Grabherr M."/>
            <person name="Forche A."/>
            <person name="Reedy J.L."/>
            <person name="Agrafioti I."/>
            <person name="Arnaud M.B."/>
            <person name="Bates S."/>
            <person name="Brown A.J."/>
            <person name="Brunke S."/>
            <person name="Costanzo M.C."/>
            <person name="Fitzpatrick D.A."/>
            <person name="de Groot P.W."/>
            <person name="Harris D."/>
            <person name="Hoyer L.L."/>
            <person name="Hube B."/>
            <person name="Klis F.M."/>
            <person name="Kodira C."/>
            <person name="Lennard N."/>
            <person name="Logue M.E."/>
            <person name="Martin R."/>
            <person name="Neiman A.M."/>
            <person name="Nikolaou E."/>
            <person name="Quail M.A."/>
            <person name="Quinn J."/>
            <person name="Santos M.C."/>
            <person name="Schmitzberger F.F."/>
            <person name="Sherlock G."/>
            <person name="Shah P."/>
            <person name="Silverstein K.A."/>
            <person name="Skrzypek M.S."/>
            <person name="Soll D."/>
            <person name="Staggs R."/>
            <person name="Stansfield I."/>
            <person name="Stumpf M.P."/>
            <person name="Sudbery P.E."/>
            <person name="Srikantha T."/>
            <person name="Zeng Q."/>
            <person name="Berman J."/>
            <person name="Berriman M."/>
            <person name="Heitman J."/>
            <person name="Gow N.A."/>
            <person name="Lorenz M.C."/>
            <person name="Birren B.W."/>
            <person name="Kellis M."/>
            <person name="Cuomo C.A."/>
        </authorList>
    </citation>
    <scope>NUCLEOTIDE SEQUENCE [LARGE SCALE GENOMIC DNA]</scope>
    <source>
        <strain evidence="4">ATCC 11503 / BCRC 21390 / CBS 2605 / JCM 1781 / NBRC 1676 / NRRL YB-4239</strain>
    </source>
</reference>
<feature type="transmembrane region" description="Helical" evidence="1">
    <location>
        <begin position="47"/>
        <end position="66"/>
    </location>
</feature>
<dbReference type="PANTHER" id="PTHR12121">
    <property type="entry name" value="CARBON CATABOLITE REPRESSOR PROTEIN 4"/>
    <property type="match status" value="1"/>
</dbReference>
<keyword evidence="1" id="KW-0812">Transmembrane</keyword>
<dbReference type="SUPFAM" id="SSF56219">
    <property type="entry name" value="DNase I-like"/>
    <property type="match status" value="1"/>
</dbReference>
<keyword evidence="4" id="KW-1185">Reference proteome</keyword>
<dbReference type="Gene3D" id="3.60.10.10">
    <property type="entry name" value="Endonuclease/exonuclease/phosphatase"/>
    <property type="match status" value="2"/>
</dbReference>
<dbReference type="HOGENOM" id="CLU_030508_0_0_1"/>
<dbReference type="eggNOG" id="ENOG502QSS6">
    <property type="taxonomic scope" value="Eukaryota"/>
</dbReference>
<keyword evidence="1" id="KW-0472">Membrane</keyword>
<accession>A5E485</accession>
<dbReference type="GeneID" id="5231416"/>
<gene>
    <name evidence="3" type="ORF">LELG_04424</name>
</gene>
<organism evidence="3 4">
    <name type="scientific">Lodderomyces elongisporus (strain ATCC 11503 / CBS 2605 / JCM 1781 / NBRC 1676 / NRRL YB-4239)</name>
    <name type="common">Yeast</name>
    <name type="synonym">Saccharomyces elongisporus</name>
    <dbReference type="NCBI Taxonomy" id="379508"/>
    <lineage>
        <taxon>Eukaryota</taxon>
        <taxon>Fungi</taxon>
        <taxon>Dikarya</taxon>
        <taxon>Ascomycota</taxon>
        <taxon>Saccharomycotina</taxon>
        <taxon>Pichiomycetes</taxon>
        <taxon>Debaryomycetaceae</taxon>
        <taxon>Candida/Lodderomyces clade</taxon>
        <taxon>Lodderomyces</taxon>
    </lineage>
</organism>
<name>A5E485_LODEL</name>
<dbReference type="InParanoid" id="A5E485"/>
<dbReference type="Pfam" id="PF03372">
    <property type="entry name" value="Exo_endo_phos"/>
    <property type="match status" value="1"/>
</dbReference>
<dbReference type="InterPro" id="IPR005135">
    <property type="entry name" value="Endo/exonuclease/phosphatase"/>
</dbReference>
<dbReference type="GO" id="GO:0000175">
    <property type="term" value="F:3'-5'-RNA exonuclease activity"/>
    <property type="evidence" value="ECO:0007669"/>
    <property type="project" value="TreeGrafter"/>
</dbReference>
<dbReference type="OrthoDB" id="276515at2759"/>
<proteinExistence type="predicted"/>
<dbReference type="CDD" id="cd09083">
    <property type="entry name" value="EEP-1"/>
    <property type="match status" value="1"/>
</dbReference>
<dbReference type="PANTHER" id="PTHR12121:SF36">
    <property type="entry name" value="ENDONUCLEASE_EXONUCLEASE_PHOSPHATASE DOMAIN-CONTAINING PROTEIN"/>
    <property type="match status" value="1"/>
</dbReference>
<evidence type="ECO:0000259" key="2">
    <source>
        <dbReference type="Pfam" id="PF03372"/>
    </source>
</evidence>
<dbReference type="STRING" id="379508.A5E485"/>
<dbReference type="AlphaFoldDB" id="A5E485"/>
<dbReference type="InterPro" id="IPR050410">
    <property type="entry name" value="CCR4/nocturin_mRNA_transcr"/>
</dbReference>
<dbReference type="EMBL" id="CH981529">
    <property type="protein sequence ID" value="EDK46243.1"/>
    <property type="molecule type" value="Genomic_DNA"/>
</dbReference>
<protein>
    <recommendedName>
        <fullName evidence="2">Endonuclease/exonuclease/phosphatase domain-containing protein</fullName>
    </recommendedName>
</protein>
<dbReference type="InterPro" id="IPR036691">
    <property type="entry name" value="Endo/exonu/phosph_ase_sf"/>
</dbReference>
<dbReference type="OMA" id="IDYIWAP"/>
<keyword evidence="1" id="KW-1133">Transmembrane helix</keyword>
<dbReference type="Proteomes" id="UP000001996">
    <property type="component" value="Unassembled WGS sequence"/>
</dbReference>
<evidence type="ECO:0000313" key="3">
    <source>
        <dbReference type="EMBL" id="EDK46243.1"/>
    </source>
</evidence>
<dbReference type="KEGG" id="lel:PVL30_004141"/>
<sequence>MDETTPLISSNPAEDASTSQVFKSTRTIKSSKSFSWSRGIAPRTKKFLRFLLVPILLLVFIIYKFYNLELRLTSSSNHSLLGPSLTLRLYTNNIRFDNFRHPDPHEKPWLKRRVESIDSMHFNTGLGHANVICLQEVLHNQLLDIINGLNDRTGVRTESVFESDYKRESHELVEMEEEGNVKDKVKEKEKGEWTYYGVGRTDGVAAGEFAPIIFKSRDFIILENTTFWLSETPHVPSKGWDAALERIVTLVTFQSKINPLIKFNVFNTHYDHRGHEARRKSSQLIVDKMKNYNAYPSFLCGDFNTEPRDEPYHILTNAGFKDSRVTIDKQFAYGHETTFTAFDKNNEPYSIIDYIWSPYFTKLVVSNAKEQEYSDLNPGLNNNSDKDEFFGNNFFNLDHHQYYSIVIKQFGILGNFFKGFYFSDHRPVVATYELTRTRLF</sequence>
<feature type="domain" description="Endonuclease/exonuclease/phosphatase" evidence="2">
    <location>
        <begin position="128"/>
        <end position="359"/>
    </location>
</feature>